<dbReference type="InterPro" id="IPR011252">
    <property type="entry name" value="Fibrogen-bd_dom1"/>
</dbReference>
<keyword evidence="4" id="KW-0732">Signal</keyword>
<dbReference type="Gene3D" id="2.60.40.1280">
    <property type="match status" value="1"/>
</dbReference>
<dbReference type="GO" id="GO:0007155">
    <property type="term" value="P:cell adhesion"/>
    <property type="evidence" value="ECO:0007669"/>
    <property type="project" value="InterPro"/>
</dbReference>
<name>Q4L3N8_STAHJ</name>
<evidence type="ECO:0000256" key="4">
    <source>
        <dbReference type="ARBA" id="ARBA00022729"/>
    </source>
</evidence>
<dbReference type="GeneID" id="93781651"/>
<accession>Q4L3N8</accession>
<evidence type="ECO:0000256" key="2">
    <source>
        <dbReference type="ARBA" id="ARBA00022512"/>
    </source>
</evidence>
<reference evidence="7 8" key="1">
    <citation type="journal article" date="2005" name="J. Bacteriol.">
        <title>Whole-genome sequencing of Staphylococcus haemolyticus uncovers the extreme plasticity of its genome and the evolution of human-colonizing staphylococcal species.</title>
        <authorList>
            <person name="Takeuchi F."/>
            <person name="Watanabe S."/>
            <person name="Baba T."/>
            <person name="Yuzawa H."/>
            <person name="Ito T."/>
            <person name="Morimoto Y."/>
            <person name="Kuroda M."/>
            <person name="Cui L."/>
            <person name="Takahashi M."/>
            <person name="Ankai A."/>
            <person name="Baba S."/>
            <person name="Fukui S."/>
            <person name="Lee J.C."/>
            <person name="Hiramatsu K."/>
        </authorList>
    </citation>
    <scope>NUCLEOTIDE SEQUENCE [LARGE SCALE GENOMIC DNA]</scope>
    <source>
        <strain evidence="7 8">JCSC1435</strain>
    </source>
</reference>
<feature type="domain" description="SDR-like Ig" evidence="6">
    <location>
        <begin position="38"/>
        <end position="133"/>
    </location>
</feature>
<dbReference type="RefSeq" id="WP_011276684.1">
    <property type="nucleotide sequence ID" value="NC_007168.1"/>
</dbReference>
<organism evidence="7 8">
    <name type="scientific">Staphylococcus haemolyticus (strain JCSC1435)</name>
    <dbReference type="NCBI Taxonomy" id="279808"/>
    <lineage>
        <taxon>Bacteria</taxon>
        <taxon>Bacillati</taxon>
        <taxon>Bacillota</taxon>
        <taxon>Bacilli</taxon>
        <taxon>Bacillales</taxon>
        <taxon>Staphylococcaceae</taxon>
        <taxon>Staphylococcus</taxon>
    </lineage>
</organism>
<evidence type="ECO:0000256" key="3">
    <source>
        <dbReference type="ARBA" id="ARBA00022525"/>
    </source>
</evidence>
<dbReference type="EMBL" id="AP006716">
    <property type="protein sequence ID" value="BAE05739.1"/>
    <property type="molecule type" value="Genomic_DNA"/>
</dbReference>
<evidence type="ECO:0000313" key="8">
    <source>
        <dbReference type="Proteomes" id="UP000000543"/>
    </source>
</evidence>
<protein>
    <submittedName>
        <fullName evidence="7">Fibrinogen-binding protein SdrG</fullName>
    </submittedName>
</protein>
<dbReference type="InterPro" id="IPR008966">
    <property type="entry name" value="Adhesion_dom_sf"/>
</dbReference>
<dbReference type="AlphaFoldDB" id="Q4L3N8"/>
<keyword evidence="2" id="KW-0134">Cell wall</keyword>
<dbReference type="Pfam" id="PF17961">
    <property type="entry name" value="Big_8"/>
    <property type="match status" value="1"/>
</dbReference>
<evidence type="ECO:0000313" key="7">
    <source>
        <dbReference type="EMBL" id="BAE05739.1"/>
    </source>
</evidence>
<dbReference type="Proteomes" id="UP000000543">
    <property type="component" value="Chromosome"/>
</dbReference>
<dbReference type="KEGG" id="sha:SH2430"/>
<evidence type="ECO:0000256" key="5">
    <source>
        <dbReference type="ARBA" id="ARBA00023088"/>
    </source>
</evidence>
<sequence>MNKLAAASQGQNVNDLITVSNQYIEEGQNNDGIIRAHEDEPITYHSDITVDDAVNSGDTMTIDYDSHTIPSDLTDQYFVPDIADSNGDIIATGTYDDATKRATYTFTVFVDTHSNVTGTLSLSSFIDKSKVPARDTNIDMTFKTANTAYNQNFTVDYQYPEVEGDSNI</sequence>
<proteinExistence type="predicted"/>
<dbReference type="eggNOG" id="COG3266">
    <property type="taxonomic scope" value="Bacteria"/>
</dbReference>
<gene>
    <name evidence="7" type="ordered locus">SH2430</name>
</gene>
<dbReference type="HOGENOM" id="CLU_1585459_0_0_9"/>
<evidence type="ECO:0000256" key="1">
    <source>
        <dbReference type="ARBA" id="ARBA00004168"/>
    </source>
</evidence>
<evidence type="ECO:0000259" key="6">
    <source>
        <dbReference type="Pfam" id="PF17961"/>
    </source>
</evidence>
<keyword evidence="5" id="KW-0572">Peptidoglycan-anchor</keyword>
<dbReference type="SUPFAM" id="SSF49401">
    <property type="entry name" value="Bacterial adhesins"/>
    <property type="match status" value="1"/>
</dbReference>
<comment type="subcellular location">
    <subcellularLocation>
        <location evidence="1">Secreted</location>
        <location evidence="1">Cell wall</location>
        <topology evidence="1">Peptidoglycan-anchor</topology>
    </subcellularLocation>
</comment>
<keyword evidence="3" id="KW-0964">Secreted</keyword>
<dbReference type="OrthoDB" id="2278104at2"/>
<dbReference type="InterPro" id="IPR041171">
    <property type="entry name" value="SDR_Ig"/>
</dbReference>